<sequence>MKKFLRDESLKGKWDFDFRLGYKLSEAEKLLPLTEQKMIESLRERRIDAICETEDTIWILEVKDKLRPSGLGQLTTYEHLYKTKFRPIKKIRLGYIAAIDDPTMHDVLHAKGVTFWIVPVL</sequence>
<gene>
    <name evidence="1" type="ORF">TM448A02807_0008</name>
    <name evidence="2" type="ORF">TM448B01345_0008</name>
</gene>
<dbReference type="AlphaFoldDB" id="A0A6H1ZZ12"/>
<reference evidence="1" key="1">
    <citation type="submission" date="2020-03" db="EMBL/GenBank/DDBJ databases">
        <title>The deep terrestrial virosphere.</title>
        <authorList>
            <person name="Holmfeldt K."/>
            <person name="Nilsson E."/>
            <person name="Simone D."/>
            <person name="Lopez-Fernandez M."/>
            <person name="Wu X."/>
            <person name="de Brujin I."/>
            <person name="Lundin D."/>
            <person name="Andersson A."/>
            <person name="Bertilsson S."/>
            <person name="Dopson M."/>
        </authorList>
    </citation>
    <scope>NUCLEOTIDE SEQUENCE</scope>
    <source>
        <strain evidence="1">TM448A02807</strain>
        <strain evidence="2">TM448B01345</strain>
    </source>
</reference>
<evidence type="ECO:0000313" key="2">
    <source>
        <dbReference type="EMBL" id="QJH98590.1"/>
    </source>
</evidence>
<name>A0A6H1ZZ12_9ZZZZ</name>
<protein>
    <submittedName>
        <fullName evidence="1">Uncharacterized protein</fullName>
    </submittedName>
</protein>
<dbReference type="EMBL" id="MT144742">
    <property type="protein sequence ID" value="QJH98590.1"/>
    <property type="molecule type" value="Genomic_DNA"/>
</dbReference>
<dbReference type="EMBL" id="MT144349">
    <property type="protein sequence ID" value="QJA52557.1"/>
    <property type="molecule type" value="Genomic_DNA"/>
</dbReference>
<proteinExistence type="predicted"/>
<accession>A0A6H1ZZ12</accession>
<evidence type="ECO:0000313" key="1">
    <source>
        <dbReference type="EMBL" id="QJA52557.1"/>
    </source>
</evidence>
<organism evidence="1">
    <name type="scientific">viral metagenome</name>
    <dbReference type="NCBI Taxonomy" id="1070528"/>
    <lineage>
        <taxon>unclassified sequences</taxon>
        <taxon>metagenomes</taxon>
        <taxon>organismal metagenomes</taxon>
    </lineage>
</organism>